<feature type="compositionally biased region" description="Basic and acidic residues" evidence="4">
    <location>
        <begin position="35"/>
        <end position="50"/>
    </location>
</feature>
<feature type="region of interest" description="Disordered" evidence="4">
    <location>
        <begin position="1462"/>
        <end position="1612"/>
    </location>
</feature>
<keyword evidence="2" id="KW-0472">Membrane</keyword>
<evidence type="ECO:0000313" key="7">
    <source>
        <dbReference type="EMBL" id="CAF3660608.1"/>
    </source>
</evidence>
<feature type="compositionally biased region" description="Polar residues" evidence="4">
    <location>
        <begin position="933"/>
        <end position="943"/>
    </location>
</feature>
<dbReference type="InterPro" id="IPR001478">
    <property type="entry name" value="PDZ"/>
</dbReference>
<evidence type="ECO:0000256" key="2">
    <source>
        <dbReference type="ARBA" id="ARBA00022475"/>
    </source>
</evidence>
<dbReference type="Pfam" id="PF00595">
    <property type="entry name" value="PDZ"/>
    <property type="match status" value="4"/>
</dbReference>
<dbReference type="InterPro" id="IPR051067">
    <property type="entry name" value="NHER"/>
</dbReference>
<proteinExistence type="predicted"/>
<dbReference type="PANTHER" id="PTHR14191:SF3">
    <property type="entry name" value="NA(+)_H(+) EXCHANGE REGULATORY COFACTOR-LIKE PROTEIN NRFL-1"/>
    <property type="match status" value="1"/>
</dbReference>
<feature type="compositionally biased region" description="Basic and acidic residues" evidence="4">
    <location>
        <begin position="1754"/>
        <end position="1766"/>
    </location>
</feature>
<feature type="compositionally biased region" description="Basic and acidic residues" evidence="4">
    <location>
        <begin position="419"/>
        <end position="445"/>
    </location>
</feature>
<gene>
    <name evidence="6" type="ORF">OVA965_LOCUS8385</name>
    <name evidence="7" type="ORF">TMI583_LOCUS8381</name>
</gene>
<evidence type="ECO:0000256" key="4">
    <source>
        <dbReference type="SAM" id="MobiDB-lite"/>
    </source>
</evidence>
<reference evidence="7" key="1">
    <citation type="submission" date="2021-02" db="EMBL/GenBank/DDBJ databases">
        <authorList>
            <person name="Nowell W R."/>
        </authorList>
    </citation>
    <scope>NUCLEOTIDE SEQUENCE</scope>
</reference>
<organism evidence="7 8">
    <name type="scientific">Didymodactylos carnosus</name>
    <dbReference type="NCBI Taxonomy" id="1234261"/>
    <lineage>
        <taxon>Eukaryota</taxon>
        <taxon>Metazoa</taxon>
        <taxon>Spiralia</taxon>
        <taxon>Gnathifera</taxon>
        <taxon>Rotifera</taxon>
        <taxon>Eurotatoria</taxon>
        <taxon>Bdelloidea</taxon>
        <taxon>Philodinida</taxon>
        <taxon>Philodinidae</taxon>
        <taxon>Didymodactylos</taxon>
    </lineage>
</organism>
<keyword evidence="2" id="KW-1003">Cell membrane</keyword>
<dbReference type="EMBL" id="CAJNOK010002814">
    <property type="protein sequence ID" value="CAF0876184.1"/>
    <property type="molecule type" value="Genomic_DNA"/>
</dbReference>
<feature type="compositionally biased region" description="Polar residues" evidence="4">
    <location>
        <begin position="1547"/>
        <end position="1590"/>
    </location>
</feature>
<feature type="region of interest" description="Disordered" evidence="4">
    <location>
        <begin position="815"/>
        <end position="881"/>
    </location>
</feature>
<feature type="non-terminal residue" evidence="7">
    <location>
        <position position="2587"/>
    </location>
</feature>
<dbReference type="Pfam" id="PF17820">
    <property type="entry name" value="PDZ_6"/>
    <property type="match status" value="3"/>
</dbReference>
<dbReference type="SUPFAM" id="SSF50156">
    <property type="entry name" value="PDZ domain-like"/>
    <property type="match status" value="8"/>
</dbReference>
<accession>A0A8S2HLV6</accession>
<feature type="compositionally biased region" description="Low complexity" evidence="4">
    <location>
        <begin position="474"/>
        <end position="484"/>
    </location>
</feature>
<feature type="compositionally biased region" description="Polar residues" evidence="4">
    <location>
        <begin position="507"/>
        <end position="517"/>
    </location>
</feature>
<comment type="caution">
    <text evidence="7">The sequence shown here is derived from an EMBL/GenBank/DDBJ whole genome shotgun (WGS) entry which is preliminary data.</text>
</comment>
<dbReference type="InterPro" id="IPR036034">
    <property type="entry name" value="PDZ_sf"/>
</dbReference>
<dbReference type="InterPro" id="IPR041489">
    <property type="entry name" value="PDZ_6"/>
</dbReference>
<feature type="compositionally biased region" description="Polar residues" evidence="4">
    <location>
        <begin position="557"/>
        <end position="584"/>
    </location>
</feature>
<feature type="domain" description="PDZ" evidence="5">
    <location>
        <begin position="2228"/>
        <end position="2297"/>
    </location>
</feature>
<feature type="compositionally biased region" description="Polar residues" evidence="4">
    <location>
        <begin position="1112"/>
        <end position="1135"/>
    </location>
</feature>
<feature type="compositionally biased region" description="Basic and acidic residues" evidence="4">
    <location>
        <begin position="1330"/>
        <end position="1343"/>
    </location>
</feature>
<feature type="region of interest" description="Disordered" evidence="4">
    <location>
        <begin position="1707"/>
        <end position="1771"/>
    </location>
</feature>
<feature type="compositionally biased region" description="Polar residues" evidence="4">
    <location>
        <begin position="142"/>
        <end position="154"/>
    </location>
</feature>
<comment type="subcellular location">
    <subcellularLocation>
        <location evidence="1">Cell membrane</location>
    </subcellularLocation>
</comment>
<feature type="compositionally biased region" description="Polar residues" evidence="4">
    <location>
        <begin position="1179"/>
        <end position="1191"/>
    </location>
</feature>
<evidence type="ECO:0000313" key="8">
    <source>
        <dbReference type="Proteomes" id="UP000682733"/>
    </source>
</evidence>
<feature type="compositionally biased region" description="Polar residues" evidence="4">
    <location>
        <begin position="301"/>
        <end position="311"/>
    </location>
</feature>
<feature type="compositionally biased region" description="Basic and acidic residues" evidence="4">
    <location>
        <begin position="1299"/>
        <end position="1318"/>
    </location>
</feature>
<feature type="compositionally biased region" description="Polar residues" evidence="4">
    <location>
        <begin position="1724"/>
        <end position="1742"/>
    </location>
</feature>
<feature type="domain" description="PDZ" evidence="5">
    <location>
        <begin position="1794"/>
        <end position="1861"/>
    </location>
</feature>
<feature type="region of interest" description="Disordered" evidence="4">
    <location>
        <begin position="254"/>
        <end position="284"/>
    </location>
</feature>
<feature type="domain" description="PDZ" evidence="5">
    <location>
        <begin position="2050"/>
        <end position="2133"/>
    </location>
</feature>
<feature type="compositionally biased region" description="Polar residues" evidence="4">
    <location>
        <begin position="1320"/>
        <end position="1329"/>
    </location>
</feature>
<feature type="region of interest" description="Disordered" evidence="4">
    <location>
        <begin position="1179"/>
        <end position="1279"/>
    </location>
</feature>
<dbReference type="PANTHER" id="PTHR14191">
    <property type="entry name" value="PDZ DOMAIN CONTAINING PROTEIN"/>
    <property type="match status" value="1"/>
</dbReference>
<feature type="domain" description="PDZ" evidence="5">
    <location>
        <begin position="2443"/>
        <end position="2513"/>
    </location>
</feature>
<feature type="compositionally biased region" description="Polar residues" evidence="4">
    <location>
        <begin position="831"/>
        <end position="875"/>
    </location>
</feature>
<feature type="domain" description="PDZ" evidence="5">
    <location>
        <begin position="1615"/>
        <end position="1695"/>
    </location>
</feature>
<protein>
    <recommendedName>
        <fullName evidence="5">PDZ domain-containing protein</fullName>
    </recommendedName>
</protein>
<dbReference type="GO" id="GO:0016324">
    <property type="term" value="C:apical plasma membrane"/>
    <property type="evidence" value="ECO:0007669"/>
    <property type="project" value="TreeGrafter"/>
</dbReference>
<dbReference type="Proteomes" id="UP000677228">
    <property type="component" value="Unassembled WGS sequence"/>
</dbReference>
<dbReference type="CDD" id="cd06768">
    <property type="entry name" value="PDZ_NHERF-like"/>
    <property type="match status" value="1"/>
</dbReference>
<evidence type="ECO:0000259" key="5">
    <source>
        <dbReference type="PROSITE" id="PS50106"/>
    </source>
</evidence>
<dbReference type="Gene3D" id="2.30.42.10">
    <property type="match status" value="8"/>
</dbReference>
<dbReference type="EMBL" id="CAJOBA010002815">
    <property type="protein sequence ID" value="CAF3660608.1"/>
    <property type="molecule type" value="Genomic_DNA"/>
</dbReference>
<feature type="compositionally biased region" description="Polar residues" evidence="4">
    <location>
        <begin position="1031"/>
        <end position="1046"/>
    </location>
</feature>
<feature type="compositionally biased region" description="Basic and acidic residues" evidence="4">
    <location>
        <begin position="317"/>
        <end position="326"/>
    </location>
</feature>
<feature type="region of interest" description="Disordered" evidence="4">
    <location>
        <begin position="1295"/>
        <end position="1343"/>
    </location>
</feature>
<feature type="compositionally biased region" description="Polar residues" evidence="4">
    <location>
        <begin position="327"/>
        <end position="369"/>
    </location>
</feature>
<feature type="compositionally biased region" description="Polar residues" evidence="4">
    <location>
        <begin position="268"/>
        <end position="284"/>
    </location>
</feature>
<feature type="domain" description="PDZ" evidence="5">
    <location>
        <begin position="160"/>
        <end position="240"/>
    </location>
</feature>
<feature type="compositionally biased region" description="Basic and acidic residues" evidence="4">
    <location>
        <begin position="258"/>
        <end position="267"/>
    </location>
</feature>
<feature type="compositionally biased region" description="Polar residues" evidence="4">
    <location>
        <begin position="490"/>
        <end position="500"/>
    </location>
</feature>
<feature type="region of interest" description="Disordered" evidence="4">
    <location>
        <begin position="741"/>
        <end position="761"/>
    </location>
</feature>
<feature type="region of interest" description="Disordered" evidence="4">
    <location>
        <begin position="301"/>
        <end position="585"/>
    </location>
</feature>
<evidence type="ECO:0000313" key="6">
    <source>
        <dbReference type="EMBL" id="CAF0876184.1"/>
    </source>
</evidence>
<feature type="compositionally biased region" description="Basic and acidic residues" evidence="4">
    <location>
        <begin position="63"/>
        <end position="81"/>
    </location>
</feature>
<name>A0A8S2HLV6_9BILA</name>
<dbReference type="GO" id="GO:0072659">
    <property type="term" value="P:protein localization to plasma membrane"/>
    <property type="evidence" value="ECO:0007669"/>
    <property type="project" value="TreeGrafter"/>
</dbReference>
<feature type="region of interest" description="Disordered" evidence="4">
    <location>
        <begin position="914"/>
        <end position="943"/>
    </location>
</feature>
<feature type="region of interest" description="Disordered" evidence="4">
    <location>
        <begin position="1907"/>
        <end position="1929"/>
    </location>
</feature>
<dbReference type="SMART" id="SM00228">
    <property type="entry name" value="PDZ"/>
    <property type="match status" value="8"/>
</dbReference>
<feature type="region of interest" description="Disordered" evidence="4">
    <location>
        <begin position="673"/>
        <end position="707"/>
    </location>
</feature>
<dbReference type="Proteomes" id="UP000682733">
    <property type="component" value="Unassembled WGS sequence"/>
</dbReference>
<dbReference type="GO" id="GO:0043495">
    <property type="term" value="F:protein-membrane adaptor activity"/>
    <property type="evidence" value="ECO:0007669"/>
    <property type="project" value="TreeGrafter"/>
</dbReference>
<evidence type="ECO:0000256" key="3">
    <source>
        <dbReference type="ARBA" id="ARBA00022737"/>
    </source>
</evidence>
<feature type="compositionally biased region" description="Polar residues" evidence="4">
    <location>
        <begin position="1222"/>
        <end position="1235"/>
    </location>
</feature>
<evidence type="ECO:0000256" key="1">
    <source>
        <dbReference type="ARBA" id="ARBA00004236"/>
    </source>
</evidence>
<feature type="compositionally biased region" description="Polar residues" evidence="4">
    <location>
        <begin position="1463"/>
        <end position="1475"/>
    </location>
</feature>
<dbReference type="CDD" id="cd00136">
    <property type="entry name" value="PDZ_canonical"/>
    <property type="match status" value="2"/>
</dbReference>
<feature type="compositionally biased region" description="Low complexity" evidence="4">
    <location>
        <begin position="90"/>
        <end position="102"/>
    </location>
</feature>
<feature type="region of interest" description="Disordered" evidence="4">
    <location>
        <begin position="1020"/>
        <end position="1046"/>
    </location>
</feature>
<feature type="domain" description="PDZ" evidence="5">
    <location>
        <begin position="1939"/>
        <end position="2007"/>
    </location>
</feature>
<feature type="compositionally biased region" description="Basic and acidic residues" evidence="4">
    <location>
        <begin position="1259"/>
        <end position="1273"/>
    </location>
</feature>
<sequence length="2587" mass="285209">YAVENGKSFFDVLFDKEGDLHEAQSYRYPPPPPFNRDEFAAADNNKDSKAYSKTVGETQLTSKAERPSTEYDFKPTPERLSKTHKQKDITTLTSPTNTNNNLNKEKIDSSSNASFVDRIKNKFRRTSSGDDDNTGDNHERLSQPSAVNNQQNVTSDPRMCTLITRPGTDGLGIYLQPDKDFGHIVIEVEQNSPADLAGIEKDDCILSLNDTPVIKLPYAEVLALLKKNKNEHDLNFLVAKKSYLLKSDINNTTLPNTQHDRSHKYSEDQLQQQSSGEVLPSSNLPTSSAAEALEQLIQKYTSTTGTASPDSALSADDGGRRGKRETVPTNKPSTTGLHEQQQQQGAGDLVNQGSRVSTKPNTSSNQQKHPGQIIQGVGPATQDGSSWSNPSSIDDIGKTTGTGRGGAITSLDSSIRSTSPDRKREQKQDTEDHMKYRPLEDDRTFKPLQVGITNPADEQNRMLSSFDQSPVGKTGTQSSQSSTGALPGTHQDSAQRTARTTILPETDYNTSKTTTRGQNDKMAREDDLEQSEKQTTPPLPTKKYSPTGDSFNEETNKLLSPQISSLKQATKLSPDTSLGNINTPEKQEDIADYLLSNTIQDKSSSVVPQPSSQTYQGKTYANISSALLMDDTDDDLSDISERSDEDEISDTTKMVVHSDEDAFLTPDKMSDFFSTTEDENQSEISTISGRKKKQRDDNNKLLTNSSLEKPVATLSNDSMIMQKPIDNNLKSHVHFTTQLGSDEIDSDAETVSPSPSSVEEKLPAAEYLSANEDESEYDQVQQQTTHEINKTVSDYVPAEKSTFVFTENSAAHIVNEQGSTTMKRRAPSPPSSVTAQDTSSQQNINVARTDVANNLDQSISNKDTLSRSAELSNDNDTSDDLVESVHGISERNLISPEMKNNDERLTENSAAHIVNEQGSTTMKRRAPSPPPSTTAQDTSSQQNINVARTDVANIWDSPISRKETLSADDYLSANEDGSEYDQVQQQTTHEINKTVSDYVPAEKSAFVLTENSAAHVVNEQGSTTMKKDALSPSSSVTAQDTSSQQNINVARTDVANNLDPSISEKISVSRSAELSNDSDTSDDLVESVHGISERNLISPEMKNNEERFDVPNNLNSSVPQKITVSRSAKLSNGSDISEESGENVQGISGRKLISPEMKNNEEHTDVPNNLDPSVSQKITVSRSAKLSNGSDISEESGENVQGISGRKLICPEMKNNEERTDVPNNLDPSVSQKVTVSRPAELSHDSDTSEESVESVHGISERKLISPETKSNEEVPTNDTLPLASEHASVHQTLVISSNEKEDNKSNFESGKETDLSKQKIPNATSSSAKENESDSDNTMHSERLIENQQPIIYKKMELAKMPLSELQQRFELHNIQLMQPTETSPVGLKLSKQADPLQFIITAVAKDTKADLAGLQVNDWLIKIGDRDIREKDFGDVSQEIRRLLTDEGTILMVVAREKQQKPITQTSSGTIPRSTDRTAARQQQSTSKQTNVPPIQPSNSLLTTDITRDTPDNTQVRFRQDISLSPPSQRRTQSPDGTFHVGLTNPLTDETSPTTKSPRSLSNDGGSRSHSQSPPNYSTERQARSTTKPAVDISRRPDDQSSQVSEDPADVRVIQLKEASGLDFNSFIPDGDSAAQTHFISNVQSMAENAGLRDGDRIIEVNGVDVTDLVHEDVRKLMQHKKPLILKVVYTPKYLEFIQSVELEQSRKGSGGSISPPVPTYEQLSEQRTGSRPLDSQSGNERTRSPSHQKSSKNDYESEKKNDVQDEIDDDEQQYETIVVLHDDNGELVVKHCHLRKSPTYNGYGLLLRYQHSLHLIDQVEPNSPAYFAGLRENDIILFVNGKNVEKLTHDDVKILIRSLSLSNTDINLILMNKNDIPRYKQYQEQNTIDWPTLLNNSTKTSNINESEFKETVPNSSPPSSPSHMTSNIPLPTGARLCKIYPTSDHTAGFALSGVTGPPFLIYQIEPNSPASMSGLLLNDALLYVNQKPVADTAYPDVVKTIKEALKNEVVELIVKATADDTESINEDDREGKYSENGDDDSIQNLRLCHLHTNGDTSATFGFGLSEINGVAYPIIQKVEPNSPAEYAGLLSNDILLEVNERKTKNLGYDKVKKLIDKAKRDGRLDLLVSDQQTYDYCKTTKKKLSPPDIIIRHVFPKSQTSSHKTRAPSPPAFKDTVTTTLKPVRSTKSLENTIISEPIQNLHSNKSQYSTVTSTKSFDYLTGPRKCILKVDRAKGLGFVLSATGDYDHTITGVEPNSSADLAGLQVSDAVLEIDDTDVTNVKYEEVVEMLVRAMRTKDQIEMKVIDSRSRDYYTEQQQNGTQDNNIVLGTLSPPTVTTQTVQSTHSALTNDNLSDVTSSIGGFDTINQQTIATSFPNLPAQLQRADLHSRTFSGSVPSVFTGITANTNGNITSQLTASEKGSTAKLSDISVQEAPVARLCRIRKFPTSPFYGFFLCGDPKKLGRVFISDVTKNSPAAVCGLRDGDRIIEINGQTTENLKYEDILEIIKQHMSEDDLQFLLLDKKSLHWYREKNYPVSSRTLPTIIHIEPIINEVPQSVKPTPVPATYTKVVGFTDRRMSKTGL</sequence>
<dbReference type="PROSITE" id="PS50106">
    <property type="entry name" value="PDZ"/>
    <property type="match status" value="7"/>
</dbReference>
<feature type="region of interest" description="Disordered" evidence="4">
    <location>
        <begin position="22"/>
        <end position="154"/>
    </location>
</feature>
<feature type="compositionally biased region" description="Polar residues" evidence="4">
    <location>
        <begin position="1482"/>
        <end position="1507"/>
    </location>
</feature>
<feature type="compositionally biased region" description="Polar residues" evidence="4">
    <location>
        <begin position="1514"/>
        <end position="1538"/>
    </location>
</feature>
<feature type="region of interest" description="Disordered" evidence="4">
    <location>
        <begin position="1099"/>
        <end position="1149"/>
    </location>
</feature>
<feature type="compositionally biased region" description="Polar residues" evidence="4">
    <location>
        <begin position="382"/>
        <end position="392"/>
    </location>
</feature>
<keyword evidence="3" id="KW-0677">Repeat</keyword>